<proteinExistence type="predicted"/>
<name>A0AC35F0A0_9BILA</name>
<evidence type="ECO:0000313" key="1">
    <source>
        <dbReference type="Proteomes" id="UP000887580"/>
    </source>
</evidence>
<reference evidence="2" key="1">
    <citation type="submission" date="2022-11" db="UniProtKB">
        <authorList>
            <consortium name="WormBaseParasite"/>
        </authorList>
    </citation>
    <scope>IDENTIFICATION</scope>
</reference>
<accession>A0AC35F0A0</accession>
<organism evidence="1 2">
    <name type="scientific">Panagrolaimus sp. PS1159</name>
    <dbReference type="NCBI Taxonomy" id="55785"/>
    <lineage>
        <taxon>Eukaryota</taxon>
        <taxon>Metazoa</taxon>
        <taxon>Ecdysozoa</taxon>
        <taxon>Nematoda</taxon>
        <taxon>Chromadorea</taxon>
        <taxon>Rhabditida</taxon>
        <taxon>Tylenchina</taxon>
        <taxon>Panagrolaimomorpha</taxon>
        <taxon>Panagrolaimoidea</taxon>
        <taxon>Panagrolaimidae</taxon>
        <taxon>Panagrolaimus</taxon>
    </lineage>
</organism>
<protein>
    <submittedName>
        <fullName evidence="2">Paired domain-containing protein</fullName>
    </submittedName>
</protein>
<evidence type="ECO:0000313" key="2">
    <source>
        <dbReference type="WBParaSite" id="PS1159_v2.g11880.t1"/>
    </source>
</evidence>
<dbReference type="WBParaSite" id="PS1159_v2.g11880.t1">
    <property type="protein sequence ID" value="PS1159_v2.g11880.t1"/>
    <property type="gene ID" value="PS1159_v2.g11880"/>
</dbReference>
<dbReference type="Proteomes" id="UP000887580">
    <property type="component" value="Unplaced"/>
</dbReference>
<sequence length="306" mass="33827">MKSKNKMHIFKGPTITSPPEEQDVVVQVVPKLEPLQPEHQQQQQQLPSISYLGEFIGNHNHSSSITTMYTTTPTTLYSYTLLNDDTLMSDGESPAPSSSASSVGGCGSSSISTGSPSDGGWNLHHSQMIIGVDQKSNGSNISSNENYSDIDEKVEKVAGRIKMATRFANTINGRSSGTNQLGRTYSPGLPLSMADREKIVGLYQNGWKICDISKKLCVTHSCVSKILNRFRTTGSVRPKDAKESRVESPLVAAIRDYRYRLGMTRQSEIREQLILDGICQRENVPSRSSINHILRTKLDVKRPKKK</sequence>